<keyword evidence="4" id="KW-1185">Reference proteome</keyword>
<feature type="transmembrane region" description="Helical" evidence="2">
    <location>
        <begin position="12"/>
        <end position="32"/>
    </location>
</feature>
<dbReference type="RefSeq" id="XP_013346765.1">
    <property type="nucleotide sequence ID" value="XM_013491311.1"/>
</dbReference>
<dbReference type="HOGENOM" id="CLU_1402176_0_0_1"/>
<feature type="compositionally biased region" description="Polar residues" evidence="1">
    <location>
        <begin position="174"/>
        <end position="194"/>
    </location>
</feature>
<feature type="compositionally biased region" description="Basic and acidic residues" evidence="1">
    <location>
        <begin position="159"/>
        <end position="168"/>
    </location>
</feature>
<dbReference type="InParanoid" id="A0A074ZJ35"/>
<accession>A0A074ZJ35</accession>
<evidence type="ECO:0000313" key="3">
    <source>
        <dbReference type="EMBL" id="KEQ98531.1"/>
    </source>
</evidence>
<dbReference type="GeneID" id="25363360"/>
<protein>
    <submittedName>
        <fullName evidence="3">Uncharacterized protein</fullName>
    </submittedName>
</protein>
<proteinExistence type="predicted"/>
<name>A0A074ZJ35_AURSE</name>
<dbReference type="AlphaFoldDB" id="A0A074ZJ35"/>
<sequence length="194" mass="21807">MSVFDASASYNYRYYLLAGLYVVVIGGAFLRISRQPYAKSIKWEQYETVFKGTTLLAAISGFALSGQVNNRRSQPHHDPTRDCSIRTHLRPSKRTVDGTGVTRLLFNAISNPCCCYLEAINRGNYLVVRPSKAGKMIAGKFTKRRRESEDVPPSPRQRIKFDSTRIEDQLAELGSNTWPPDTSDNVQDTANPVE</sequence>
<dbReference type="Proteomes" id="UP000030641">
    <property type="component" value="Unassembled WGS sequence"/>
</dbReference>
<evidence type="ECO:0000256" key="2">
    <source>
        <dbReference type="SAM" id="Phobius"/>
    </source>
</evidence>
<keyword evidence="2" id="KW-0472">Membrane</keyword>
<keyword evidence="2" id="KW-1133">Transmembrane helix</keyword>
<feature type="region of interest" description="Disordered" evidence="1">
    <location>
        <begin position="141"/>
        <end position="194"/>
    </location>
</feature>
<gene>
    <name evidence="3" type="ORF">AUEXF2481DRAFT_26899</name>
</gene>
<dbReference type="EMBL" id="KL584752">
    <property type="protein sequence ID" value="KEQ98531.1"/>
    <property type="molecule type" value="Genomic_DNA"/>
</dbReference>
<evidence type="ECO:0000313" key="4">
    <source>
        <dbReference type="Proteomes" id="UP000030641"/>
    </source>
</evidence>
<organism evidence="3 4">
    <name type="scientific">Aureobasidium subglaciale (strain EXF-2481)</name>
    <name type="common">Aureobasidium pullulans var. subglaciale</name>
    <dbReference type="NCBI Taxonomy" id="1043005"/>
    <lineage>
        <taxon>Eukaryota</taxon>
        <taxon>Fungi</taxon>
        <taxon>Dikarya</taxon>
        <taxon>Ascomycota</taxon>
        <taxon>Pezizomycotina</taxon>
        <taxon>Dothideomycetes</taxon>
        <taxon>Dothideomycetidae</taxon>
        <taxon>Dothideales</taxon>
        <taxon>Saccotheciaceae</taxon>
        <taxon>Aureobasidium</taxon>
    </lineage>
</organism>
<evidence type="ECO:0000256" key="1">
    <source>
        <dbReference type="SAM" id="MobiDB-lite"/>
    </source>
</evidence>
<dbReference type="OrthoDB" id="4492972at2759"/>
<keyword evidence="2" id="KW-0812">Transmembrane</keyword>
<reference evidence="3 4" key="1">
    <citation type="journal article" date="2014" name="BMC Genomics">
        <title>Genome sequencing of four Aureobasidium pullulans varieties: biotechnological potential, stress tolerance, and description of new species.</title>
        <authorList>
            <person name="Gostin Ar C."/>
            <person name="Ohm R.A."/>
            <person name="Kogej T."/>
            <person name="Sonjak S."/>
            <person name="Turk M."/>
            <person name="Zajc J."/>
            <person name="Zalar P."/>
            <person name="Grube M."/>
            <person name="Sun H."/>
            <person name="Han J."/>
            <person name="Sharma A."/>
            <person name="Chiniquy J."/>
            <person name="Ngan C.Y."/>
            <person name="Lipzen A."/>
            <person name="Barry K."/>
            <person name="Grigoriev I.V."/>
            <person name="Gunde-Cimerman N."/>
        </authorList>
    </citation>
    <scope>NUCLEOTIDE SEQUENCE [LARGE SCALE GENOMIC DNA]</scope>
    <source>
        <strain evidence="3 4">EXF-2481</strain>
    </source>
</reference>